<dbReference type="SUPFAM" id="SSF53098">
    <property type="entry name" value="Ribonuclease H-like"/>
    <property type="match status" value="1"/>
</dbReference>
<dbReference type="GO" id="GO:0004523">
    <property type="term" value="F:RNA-DNA hybrid ribonuclease activity"/>
    <property type="evidence" value="ECO:0007669"/>
    <property type="project" value="InterPro"/>
</dbReference>
<reference evidence="3" key="1">
    <citation type="journal article" date="2016" name="G3 (Bethesda)">
        <title>First Draft Assembly and Annotation of the Genome of a California Endemic Oak Quercus lobata Nee (Fagaceae).</title>
        <authorList>
            <person name="Sork V.L."/>
            <person name="Fitz-Gibbon S.T."/>
            <person name="Puiu D."/>
            <person name="Crepeau M."/>
            <person name="Gugger P.F."/>
            <person name="Sherman R."/>
            <person name="Stevens K."/>
            <person name="Langley C.H."/>
            <person name="Pellegrini M."/>
            <person name="Salzberg S.L."/>
        </authorList>
    </citation>
    <scope>NUCLEOTIDE SEQUENCE [LARGE SCALE GENOMIC DNA]</scope>
    <source>
        <strain evidence="3">cv. SW786</strain>
    </source>
</reference>
<dbReference type="CDD" id="cd06222">
    <property type="entry name" value="RNase_H_like"/>
    <property type="match status" value="1"/>
</dbReference>
<feature type="domain" description="RNase H type-1" evidence="1">
    <location>
        <begin position="162"/>
        <end position="283"/>
    </location>
</feature>
<dbReference type="PANTHER" id="PTHR47074">
    <property type="entry name" value="BNAC02G40300D PROTEIN"/>
    <property type="match status" value="1"/>
</dbReference>
<dbReference type="InterPro" id="IPR012337">
    <property type="entry name" value="RNaseH-like_sf"/>
</dbReference>
<accession>A0A7N2KZZ0</accession>
<dbReference type="InParanoid" id="A0A7N2KZZ0"/>
<dbReference type="InterPro" id="IPR044730">
    <property type="entry name" value="RNase_H-like_dom_plant"/>
</dbReference>
<dbReference type="GO" id="GO:0003676">
    <property type="term" value="F:nucleic acid binding"/>
    <property type="evidence" value="ECO:0007669"/>
    <property type="project" value="InterPro"/>
</dbReference>
<dbReference type="InterPro" id="IPR002156">
    <property type="entry name" value="RNaseH_domain"/>
</dbReference>
<dbReference type="PANTHER" id="PTHR47074:SF48">
    <property type="entry name" value="POLYNUCLEOTIDYL TRANSFERASE, RIBONUCLEASE H-LIKE SUPERFAMILY PROTEIN"/>
    <property type="match status" value="1"/>
</dbReference>
<dbReference type="AlphaFoldDB" id="A0A7N2KZZ0"/>
<dbReference type="InterPro" id="IPR036397">
    <property type="entry name" value="RNaseH_sf"/>
</dbReference>
<dbReference type="Gene3D" id="3.30.420.10">
    <property type="entry name" value="Ribonuclease H-like superfamily/Ribonuclease H"/>
    <property type="match status" value="1"/>
</dbReference>
<evidence type="ECO:0000259" key="1">
    <source>
        <dbReference type="Pfam" id="PF13456"/>
    </source>
</evidence>
<dbReference type="InterPro" id="IPR052929">
    <property type="entry name" value="RNase_H-like_EbsB-rel"/>
</dbReference>
<organism evidence="2 3">
    <name type="scientific">Quercus lobata</name>
    <name type="common">Valley oak</name>
    <dbReference type="NCBI Taxonomy" id="97700"/>
    <lineage>
        <taxon>Eukaryota</taxon>
        <taxon>Viridiplantae</taxon>
        <taxon>Streptophyta</taxon>
        <taxon>Embryophyta</taxon>
        <taxon>Tracheophyta</taxon>
        <taxon>Spermatophyta</taxon>
        <taxon>Magnoliopsida</taxon>
        <taxon>eudicotyledons</taxon>
        <taxon>Gunneridae</taxon>
        <taxon>Pentapetalae</taxon>
        <taxon>rosids</taxon>
        <taxon>fabids</taxon>
        <taxon>Fagales</taxon>
        <taxon>Fagaceae</taxon>
        <taxon>Quercus</taxon>
    </lineage>
</organism>
<dbReference type="Pfam" id="PF13456">
    <property type="entry name" value="RVT_3"/>
    <property type="match status" value="1"/>
</dbReference>
<dbReference type="Gramene" id="QL02p082090:mrna">
    <property type="protein sequence ID" value="QL02p082090:mrna"/>
    <property type="gene ID" value="QL02p082090"/>
</dbReference>
<name>A0A7N2KZZ0_QUELO</name>
<proteinExistence type="predicted"/>
<evidence type="ECO:0000313" key="3">
    <source>
        <dbReference type="Proteomes" id="UP000594261"/>
    </source>
</evidence>
<keyword evidence="3" id="KW-1185">Reference proteome</keyword>
<dbReference type="EnsemblPlants" id="QL02p082090:mrna">
    <property type="protein sequence ID" value="QL02p082090:mrna"/>
    <property type="gene ID" value="QL02p082090"/>
</dbReference>
<dbReference type="Proteomes" id="UP000594261">
    <property type="component" value="Chromosome 2"/>
</dbReference>
<reference evidence="2" key="2">
    <citation type="submission" date="2021-01" db="UniProtKB">
        <authorList>
            <consortium name="EnsemblPlants"/>
        </authorList>
    </citation>
    <scope>IDENTIFICATION</scope>
</reference>
<evidence type="ECO:0000313" key="2">
    <source>
        <dbReference type="EnsemblPlants" id="QL02p082090:mrna"/>
    </source>
</evidence>
<sequence>MKVDVLIDHEMHYWKSDLIDDIFLSFEASAIKEIPLSIVDTPDWLFWPKNRTGPYSIKSRKLLQVGTCPTCNLEPETITHALWLCPKLVSVWLPQFAKLKKATSPLSTFNDLLHLAFQDPSCIEARSLVHEFNHLRPVHAKIPRTARLVRWKPPPLGVVKVNFDGAIFSTQSSAGLAMVVRDQAGLVLASLSQKIPLSTSVEIVEVIAARRALLLARELGFERVMVEGDSEIIIKAIKEKALPSSDLGHILEDIRVLSRSFNSISFHHIKRMGNCVAHHLAHRSFCNPLLVWMEEVPPDIVDVYNHDLGFIHE</sequence>
<protein>
    <recommendedName>
        <fullName evidence="1">RNase H type-1 domain-containing protein</fullName>
    </recommendedName>
</protein>
<dbReference type="OMA" id="DFICFTH"/>